<accession>A0A182YHS0</accession>
<reference evidence="2" key="1">
    <citation type="journal article" date="2014" name="Genome Biol.">
        <title>Genome analysis of a major urban malaria vector mosquito, Anopheles stephensi.</title>
        <authorList>
            <person name="Jiang X."/>
            <person name="Peery A."/>
            <person name="Hall A.B."/>
            <person name="Sharma A."/>
            <person name="Chen X.G."/>
            <person name="Waterhouse R.M."/>
            <person name="Komissarov A."/>
            <person name="Riehle M.M."/>
            <person name="Shouche Y."/>
            <person name="Sharakhova M.V."/>
            <person name="Lawson D."/>
            <person name="Pakpour N."/>
            <person name="Arensburger P."/>
            <person name="Davidson V.L."/>
            <person name="Eiglmeier K."/>
            <person name="Emrich S."/>
            <person name="George P."/>
            <person name="Kennedy R.C."/>
            <person name="Mane S.P."/>
            <person name="Maslen G."/>
            <person name="Oringanje C."/>
            <person name="Qi Y."/>
            <person name="Settlage R."/>
            <person name="Tojo M."/>
            <person name="Tubio J.M."/>
            <person name="Unger M.F."/>
            <person name="Wang B."/>
            <person name="Vernick K.D."/>
            <person name="Ribeiro J.M."/>
            <person name="James A.A."/>
            <person name="Michel K."/>
            <person name="Riehle M.A."/>
            <person name="Luckhart S."/>
            <person name="Sharakhov I.V."/>
            <person name="Tu Z."/>
        </authorList>
    </citation>
    <scope>NUCLEOTIDE SEQUENCE [LARGE SCALE GENOMIC DNA]</scope>
    <source>
        <strain evidence="2">Indian</strain>
    </source>
</reference>
<dbReference type="Proteomes" id="UP000076408">
    <property type="component" value="Unassembled WGS sequence"/>
</dbReference>
<proteinExistence type="predicted"/>
<evidence type="ECO:0000313" key="2">
    <source>
        <dbReference type="Proteomes" id="UP000076408"/>
    </source>
</evidence>
<dbReference type="VEuPathDB" id="VectorBase:ASTEI20_035272"/>
<reference evidence="1" key="2">
    <citation type="submission" date="2020-05" db="UniProtKB">
        <authorList>
            <consortium name="EnsemblMetazoa"/>
        </authorList>
    </citation>
    <scope>IDENTIFICATION</scope>
    <source>
        <strain evidence="1">Indian</strain>
    </source>
</reference>
<evidence type="ECO:0000313" key="1">
    <source>
        <dbReference type="EnsemblMetazoa" id="ASTEI08006-PA"/>
    </source>
</evidence>
<dbReference type="EnsemblMetazoa" id="ASTEI08006-RA">
    <property type="protein sequence ID" value="ASTEI08006-PA"/>
    <property type="gene ID" value="ASTEI08006"/>
</dbReference>
<name>A0A182YHS0_ANOST</name>
<dbReference type="STRING" id="30069.A0A182YHS0"/>
<dbReference type="OMA" id="TECGIAS"/>
<organism evidence="1 2">
    <name type="scientific">Anopheles stephensi</name>
    <name type="common">Indo-Pakistan malaria mosquito</name>
    <dbReference type="NCBI Taxonomy" id="30069"/>
    <lineage>
        <taxon>Eukaryota</taxon>
        <taxon>Metazoa</taxon>
        <taxon>Ecdysozoa</taxon>
        <taxon>Arthropoda</taxon>
        <taxon>Hexapoda</taxon>
        <taxon>Insecta</taxon>
        <taxon>Pterygota</taxon>
        <taxon>Neoptera</taxon>
        <taxon>Endopterygota</taxon>
        <taxon>Diptera</taxon>
        <taxon>Nematocera</taxon>
        <taxon>Culicoidea</taxon>
        <taxon>Culicidae</taxon>
        <taxon>Anophelinae</taxon>
        <taxon>Anopheles</taxon>
    </lineage>
</organism>
<dbReference type="VEuPathDB" id="VectorBase:ASTEI08006"/>
<dbReference type="AlphaFoldDB" id="A0A182YHS0"/>
<dbReference type="VEuPathDB" id="VectorBase:ASTE005769"/>
<dbReference type="VEuPathDB" id="VectorBase:ASTEI20_038859"/>
<sequence>MNHLKQLLAGILICSIVQTASSISCFSCEHTDSDSVCEDNLIECDASAASLGMIRVAAFKPTMQIIQSSTFRCFDLLIQDTPNEYRTRGCAYDTVDVCQGEVRVGVQAECRWCNEHDGCNSAAARALRCMQGVEISLPSDDTTDKDKDKEKMPEYTECGIASTAVSAASLLVLKPSTATIPSTSYKCYHLRIETTDTKKASIVKGCIYKEQDVCDGKFKADSVREVFCSQCDQDECNSALHFASNWKMLGFTLFTIVCFFMK</sequence>
<protein>
    <recommendedName>
        <fullName evidence="3">Protein sleepless</fullName>
    </recommendedName>
</protein>
<evidence type="ECO:0008006" key="3">
    <source>
        <dbReference type="Google" id="ProtNLM"/>
    </source>
</evidence>
<keyword evidence="2" id="KW-1185">Reference proteome</keyword>
<dbReference type="PROSITE" id="PS51257">
    <property type="entry name" value="PROKAR_LIPOPROTEIN"/>
    <property type="match status" value="1"/>
</dbReference>